<reference evidence="2" key="1">
    <citation type="journal article" date="2019" name="Int. J. Syst. Evol. Microbiol.">
        <title>The Global Catalogue of Microorganisms (GCM) 10K type strain sequencing project: providing services to taxonomists for standard genome sequencing and annotation.</title>
        <authorList>
            <consortium name="The Broad Institute Genomics Platform"/>
            <consortium name="The Broad Institute Genome Sequencing Center for Infectious Disease"/>
            <person name="Wu L."/>
            <person name="Ma J."/>
        </authorList>
    </citation>
    <scope>NUCLEOTIDE SEQUENCE [LARGE SCALE GENOMIC DNA]</scope>
    <source>
        <strain evidence="2">JCM 10083</strain>
    </source>
</reference>
<comment type="caution">
    <text evidence="1">The sequence shown here is derived from an EMBL/GenBank/DDBJ whole genome shotgun (WGS) entry which is preliminary data.</text>
</comment>
<proteinExistence type="predicted"/>
<evidence type="ECO:0008006" key="3">
    <source>
        <dbReference type="Google" id="ProtNLM"/>
    </source>
</evidence>
<evidence type="ECO:0000313" key="2">
    <source>
        <dbReference type="Proteomes" id="UP001596514"/>
    </source>
</evidence>
<organism evidence="1 2">
    <name type="scientific">Streptosporangium amethystogenes subsp. fukuiense</name>
    <dbReference type="NCBI Taxonomy" id="698418"/>
    <lineage>
        <taxon>Bacteria</taxon>
        <taxon>Bacillati</taxon>
        <taxon>Actinomycetota</taxon>
        <taxon>Actinomycetes</taxon>
        <taxon>Streptosporangiales</taxon>
        <taxon>Streptosporangiaceae</taxon>
        <taxon>Streptosporangium</taxon>
    </lineage>
</organism>
<accession>A0ABW2T8D7</accession>
<dbReference type="Proteomes" id="UP001596514">
    <property type="component" value="Unassembled WGS sequence"/>
</dbReference>
<protein>
    <recommendedName>
        <fullName evidence="3">DUF1877 family protein</fullName>
    </recommendedName>
</protein>
<evidence type="ECO:0000313" key="1">
    <source>
        <dbReference type="EMBL" id="MFC7604649.1"/>
    </source>
</evidence>
<dbReference type="RefSeq" id="WP_343970550.1">
    <property type="nucleotide sequence ID" value="NZ_BAAAGK010000087.1"/>
</dbReference>
<sequence length="173" mass="19469">MGFCEYYRAADREMAIIQPEHGRVVADPAKYGVPEFDAMETKWLDPSITLNELAALIANVDLSTELVATVRLYPSSYPDPFPQTDEEWDALPEDSPYLSSVSIEELSVNVRDLLAGADDAHLPRVVERWAKSEQFSHFSSADLEYLMPVAKDLIGLSRRAKEHGQQLYCWSCA</sequence>
<name>A0ABW2T8D7_9ACTN</name>
<keyword evidence="2" id="KW-1185">Reference proteome</keyword>
<dbReference type="EMBL" id="JBHTEE010000001">
    <property type="protein sequence ID" value="MFC7604649.1"/>
    <property type="molecule type" value="Genomic_DNA"/>
</dbReference>
<gene>
    <name evidence="1" type="ORF">ACFQVD_31525</name>
</gene>